<evidence type="ECO:0000313" key="1">
    <source>
        <dbReference type="EMBL" id="KAJ5111963.1"/>
    </source>
</evidence>
<accession>A0A9W9G4S9</accession>
<dbReference type="GeneID" id="81351491"/>
<comment type="caution">
    <text evidence="1">The sequence shown here is derived from an EMBL/GenBank/DDBJ whole genome shotgun (WGS) entry which is preliminary data.</text>
</comment>
<keyword evidence="2" id="KW-1185">Reference proteome</keyword>
<gene>
    <name evidence="1" type="ORF">N7532_000008</name>
</gene>
<evidence type="ECO:0000313" key="2">
    <source>
        <dbReference type="Proteomes" id="UP001149074"/>
    </source>
</evidence>
<name>A0A9W9G4S9_9EURO</name>
<proteinExistence type="predicted"/>
<organism evidence="1 2">
    <name type="scientific">Penicillium argentinense</name>
    <dbReference type="NCBI Taxonomy" id="1131581"/>
    <lineage>
        <taxon>Eukaryota</taxon>
        <taxon>Fungi</taxon>
        <taxon>Dikarya</taxon>
        <taxon>Ascomycota</taxon>
        <taxon>Pezizomycotina</taxon>
        <taxon>Eurotiomycetes</taxon>
        <taxon>Eurotiomycetidae</taxon>
        <taxon>Eurotiales</taxon>
        <taxon>Aspergillaceae</taxon>
        <taxon>Penicillium</taxon>
    </lineage>
</organism>
<dbReference type="RefSeq" id="XP_056479736.1">
    <property type="nucleotide sequence ID" value="XM_056612512.1"/>
</dbReference>
<sequence>MFFDSAAEEKIDVKTLPGFIRDNPDEFKNIFVRRFTHVKNLGSNVLHEYLHVILEDNSTDKWTRVIVERQAGTLVWGEAHDQVIVRRWPAGKGYKEHETIKPGYFPFKLEVMMSSGSSGGKVGDSPLPLVTRSFQKRDFSVELLAQLLLECHKGQPYYTPNEWNCYWFAARAFESHRVRIGRFDNNQWKYANWKGDISKILSPERWSKAVKEASKAFKNFLGHIPIDNPGGGHPTDHKDPDVSQADDVFVGTLREVQSHMSLE</sequence>
<reference evidence="1" key="2">
    <citation type="journal article" date="2023" name="IMA Fungus">
        <title>Comparative genomic study of the Penicillium genus elucidates a diverse pangenome and 15 lateral gene transfer events.</title>
        <authorList>
            <person name="Petersen C."/>
            <person name="Sorensen T."/>
            <person name="Nielsen M.R."/>
            <person name="Sondergaard T.E."/>
            <person name="Sorensen J.L."/>
            <person name="Fitzpatrick D.A."/>
            <person name="Frisvad J.C."/>
            <person name="Nielsen K.L."/>
        </authorList>
    </citation>
    <scope>NUCLEOTIDE SEQUENCE</scope>
    <source>
        <strain evidence="1">IBT 30761</strain>
    </source>
</reference>
<protein>
    <submittedName>
        <fullName evidence="1">Uncharacterized protein</fullName>
    </submittedName>
</protein>
<dbReference type="AlphaFoldDB" id="A0A9W9G4S9"/>
<dbReference type="OrthoDB" id="4895350at2759"/>
<reference evidence="1" key="1">
    <citation type="submission" date="2022-11" db="EMBL/GenBank/DDBJ databases">
        <authorList>
            <person name="Petersen C."/>
        </authorList>
    </citation>
    <scope>NUCLEOTIDE SEQUENCE</scope>
    <source>
        <strain evidence="1">IBT 30761</strain>
    </source>
</reference>
<dbReference type="EMBL" id="JAPQKI010000001">
    <property type="protein sequence ID" value="KAJ5111963.1"/>
    <property type="molecule type" value="Genomic_DNA"/>
</dbReference>
<dbReference type="Proteomes" id="UP001149074">
    <property type="component" value="Unassembled WGS sequence"/>
</dbReference>